<sequence length="141" mass="16949">MKFAQTRFQDNFSRFYEAFCYICYLTFVAVILNYVFSIDSSFVKQEIFIVIIFTIGTFIYIKIKFKSGSHSLEIDENKIIFKDERFITEIKKADFQGYRITTLMPHRVVIKNKIYGKTSFSYYAFSPKQRKKIFDLLNNYY</sequence>
<dbReference type="RefSeq" id="WP_121852845.1">
    <property type="nucleotide sequence ID" value="NZ_CP037952.1"/>
</dbReference>
<evidence type="ECO:0000256" key="1">
    <source>
        <dbReference type="SAM" id="Phobius"/>
    </source>
</evidence>
<accession>A0A3A6U298</accession>
<dbReference type="AlphaFoldDB" id="A0A3A6U298"/>
<feature type="transmembrane region" description="Helical" evidence="1">
    <location>
        <begin position="42"/>
        <end position="61"/>
    </location>
</feature>
<keyword evidence="3" id="KW-1185">Reference proteome</keyword>
<dbReference type="OrthoDB" id="6267455at2"/>
<keyword evidence="1" id="KW-0812">Transmembrane</keyword>
<reference evidence="2 3" key="1">
    <citation type="submission" date="2018-09" db="EMBL/GenBank/DDBJ databases">
        <title>Phylogeny of the Shewanellaceae, and recommendation for two new genera, Pseudoshewanella and Parashewanella.</title>
        <authorList>
            <person name="Wang G."/>
        </authorList>
    </citation>
    <scope>NUCLEOTIDE SEQUENCE [LARGE SCALE GENOMIC DNA]</scope>
    <source>
        <strain evidence="2 3">KCTC 22492</strain>
    </source>
</reference>
<evidence type="ECO:0000313" key="2">
    <source>
        <dbReference type="EMBL" id="RJY18153.1"/>
    </source>
</evidence>
<keyword evidence="1" id="KW-1133">Transmembrane helix</keyword>
<dbReference type="EMBL" id="QYYH01000030">
    <property type="protein sequence ID" value="RJY18153.1"/>
    <property type="molecule type" value="Genomic_DNA"/>
</dbReference>
<proteinExistence type="predicted"/>
<dbReference type="Proteomes" id="UP000273022">
    <property type="component" value="Unassembled WGS sequence"/>
</dbReference>
<protein>
    <recommendedName>
        <fullName evidence="4">YcxB family protein</fullName>
    </recommendedName>
</protein>
<feature type="transmembrane region" description="Helical" evidence="1">
    <location>
        <begin position="15"/>
        <end position="36"/>
    </location>
</feature>
<gene>
    <name evidence="2" type="ORF">D5R81_06490</name>
</gene>
<name>A0A3A6U298_9GAMM</name>
<organism evidence="2 3">
    <name type="scientific">Parashewanella spongiae</name>
    <dbReference type="NCBI Taxonomy" id="342950"/>
    <lineage>
        <taxon>Bacteria</taxon>
        <taxon>Pseudomonadati</taxon>
        <taxon>Pseudomonadota</taxon>
        <taxon>Gammaproteobacteria</taxon>
        <taxon>Alteromonadales</taxon>
        <taxon>Shewanellaceae</taxon>
        <taxon>Parashewanella</taxon>
    </lineage>
</organism>
<keyword evidence="1" id="KW-0472">Membrane</keyword>
<comment type="caution">
    <text evidence="2">The sequence shown here is derived from an EMBL/GenBank/DDBJ whole genome shotgun (WGS) entry which is preliminary data.</text>
</comment>
<evidence type="ECO:0000313" key="3">
    <source>
        <dbReference type="Proteomes" id="UP000273022"/>
    </source>
</evidence>
<evidence type="ECO:0008006" key="4">
    <source>
        <dbReference type="Google" id="ProtNLM"/>
    </source>
</evidence>